<dbReference type="InterPro" id="IPR041246">
    <property type="entry name" value="Bact_MG10"/>
</dbReference>
<feature type="chain" id="PRO_5043515229" evidence="3">
    <location>
        <begin position="25"/>
        <end position="1898"/>
    </location>
</feature>
<dbReference type="PANTHER" id="PTHR40094">
    <property type="entry name" value="ALPHA-2-MACROGLOBULIN HOMOLOG"/>
    <property type="match status" value="1"/>
</dbReference>
<keyword evidence="3" id="KW-0732">Signal</keyword>
<dbReference type="InterPro" id="IPR021868">
    <property type="entry name" value="Alpha_2_Macroglob_MG3"/>
</dbReference>
<dbReference type="EMBL" id="CP157355">
    <property type="protein sequence ID" value="XBM01015.1"/>
    <property type="molecule type" value="Genomic_DNA"/>
</dbReference>
<reference evidence="6" key="1">
    <citation type="submission" date="2024-05" db="EMBL/GenBank/DDBJ databases">
        <authorList>
            <person name="Yang L."/>
            <person name="Pan L."/>
        </authorList>
    </citation>
    <scope>NUCLEOTIDE SEQUENCE</scope>
    <source>
        <strain evidence="6">FCG-7</strain>
    </source>
</reference>
<protein>
    <submittedName>
        <fullName evidence="6">MG2 domain-containing protein</fullName>
    </submittedName>
</protein>
<feature type="region of interest" description="Disordered" evidence="2">
    <location>
        <begin position="771"/>
        <end position="792"/>
    </location>
</feature>
<gene>
    <name evidence="6" type="ORF">ABHF33_01665</name>
</gene>
<evidence type="ECO:0000259" key="5">
    <source>
        <dbReference type="SMART" id="SM01360"/>
    </source>
</evidence>
<dbReference type="PANTHER" id="PTHR40094:SF1">
    <property type="entry name" value="UBIQUITIN DOMAIN-CONTAINING PROTEIN"/>
    <property type="match status" value="1"/>
</dbReference>
<dbReference type="InterPro" id="IPR002890">
    <property type="entry name" value="MG2"/>
</dbReference>
<dbReference type="KEGG" id="cmav:ABHF33_01665"/>
<dbReference type="SMART" id="SM01360">
    <property type="entry name" value="A2M"/>
    <property type="match status" value="1"/>
</dbReference>
<dbReference type="Pfam" id="PF17973">
    <property type="entry name" value="bMG10"/>
    <property type="match status" value="1"/>
</dbReference>
<evidence type="ECO:0000259" key="4">
    <source>
        <dbReference type="SMART" id="SM01359"/>
    </source>
</evidence>
<name>A0AAU7FAD0_9NEIS</name>
<dbReference type="RefSeq" id="WP_348945336.1">
    <property type="nucleotide sequence ID" value="NZ_CP157355.1"/>
</dbReference>
<dbReference type="SMART" id="SM01359">
    <property type="entry name" value="A2M_N_2"/>
    <property type="match status" value="1"/>
</dbReference>
<sequence length="1898" mass="206791">MSGSLNAFWAACLLLTAAHTTTQAATVTTFSPQGEIKQLTQVRVSFDAPVVALGNSAAPAPLSFNCALQGKSHWVNDRTWVLDVQQSPPANTDCRFTPKAGWKDLQGNSLPANLSYRFYTGLPIVTQHWPAEGQIEEDQSFVLQSNGPAPALASLYCQSSSSPERIPVEALSSKERSDILRHLGLEKREASIATVRCAQRLAPDSKLTLVHVRGKSTPDRFDFSVRPPFRATLSCQRENAKGACIPFKPITLSFSSPVPAKLAQAIRLQGEGGERSPKADQYNKGEPVEEISFAPPFAPLAEFKLVLPSDFADEVGRELVNADRFPLTVKTSDYPPLAKFAAAPFGIIESGSDAALPITLRGVERDLKIQSVQLSGQSLRVGDDASMMRWLAKVIKYDESDITIGKKDVQSRRLSILKKEAAAQPIKLPGQANGQWPFEVVGVPLPKPGFYVLEVSSQLLGKALLGENKPMYVRSAALVTNMAVHLKQSSENTAVWVTTLDKARPVPNAAIHVYDCSGRPLWSGQANAQGMVLINQAFNAGECHGSDQLDGLFVTARAKDANGNDDVSFVRSGWNRGIESWRFPYPTYYDETSNITAHSVMDRTLLRAGETVSMKHFLRRKGSKGLALLKGGQLPQQVRIVHDGSGDEINIPLSWRKDRYAESSFAIPKQAKLGSYSLYLERKGSRSKADSGNKASPELDGYSLQSGSFRVEAFRLPVMTGGIASQKGAGIAAKEIPLNVSLAWGNGGPAKAWPVQVSAMLAESYERPKNYEQHSFTPPSVPEDKKTPSNQSLDGKVVLDKAALVLDANGNGKTKVANLPAIDRRYDLVSEMAFSDPNGEVQTITRRIALWPAALQVGLNVESWISTGKALQLKAVVLDTNGKPVKGKDVTVSLRERKYLSARKRLVGGFYAWDNSEEIADKGEVCSETSDAQGMVFCEISFKDAGNMELIAQVKDEQGNIVRSAQDVWVSQHDELWFDADNNDRIDVIPEKPSYAPGEMAKFQVRMPFRKATAWIGIEREGILETRVVELDGKNASFELKIADNWTPNVYVSVLAVRGRVHDVPWYSFFTWGWKTPGEWWSAYWNEGKDYVAPTAMVDLSRPAFKYGVAEIQVGDAAKRLQIEVTPARATYGIRETADVTIKVKLPNGKPAPAGTEVVFTAVDEALLELQPNTSWQILQAMYQRHSFGVEMATAQLEVVGKRHYGRKALPPGGGGGKAPTRELLDTLLTWQPAVVLDANGTAKVKVPINDALTKFRLVAVADVGNDQFGTGEGSFIVRQDLQLTSGIPPVVREGDQLAAGITLRNGSERKMVVKVSASASGIAGLNPQQIELPAGEARFINWPVTIPNNLKQLDWVFAVQEVNGKAADKLAATQQVEPAVPVTVEQATLQRVSGGELQIPVALPPNALAGRGGIRVALQNKLGNELPGVRRWFSEYPYSCLEQRTSVTLGLGDKARWQKLMAELPLYLDNDGLAWYWPLSESGSGQGSDTLTTYLLAVAHESGEAIPDAPRQRMLNALVAFVEGRLKRDLAYNRQDADVRRLAAMEVLARYGMFKPTMLDVVELNPQKMGTAMLVDWLSLLNRAKGIANQAAKVTEASNLLRARLTYQGTRMVFSTERDDVAWWLMGSPDVNAAKLILATRNLPDWQADMPRVLTGLLARQSKGHWQTTTANLWGTLAVGAFSRQFESTPVVGATSATLGAAALNLSWPKEGVQQLGTLAWPSTGKGALSIKHTGSGEPWATVQAEAAIVLKAPRYAGYSIKKTITPVSQKVAGQYQPGDVVKVVLDITAQADMTWVVVNDPIPAGATIQGSGLGRDSAIDSKDTNGGDYADYVERTFSSYRAFYGYVPRGNLKVEYTMRLNNVGTFQMPPTRVEAMYAPDVFGMLPNAAVKVVAAK</sequence>
<feature type="domain" description="Alpha-2-macroglobulin" evidence="5">
    <location>
        <begin position="1230"/>
        <end position="1318"/>
    </location>
</feature>
<evidence type="ECO:0000256" key="2">
    <source>
        <dbReference type="SAM" id="MobiDB-lite"/>
    </source>
</evidence>
<feature type="signal peptide" evidence="3">
    <location>
        <begin position="1"/>
        <end position="24"/>
    </location>
</feature>
<evidence type="ECO:0000313" key="6">
    <source>
        <dbReference type="EMBL" id="XBM01015.1"/>
    </source>
</evidence>
<dbReference type="GO" id="GO:0004866">
    <property type="term" value="F:endopeptidase inhibitor activity"/>
    <property type="evidence" value="ECO:0007669"/>
    <property type="project" value="InterPro"/>
</dbReference>
<evidence type="ECO:0000256" key="1">
    <source>
        <dbReference type="ARBA" id="ARBA00010556"/>
    </source>
</evidence>
<evidence type="ECO:0000256" key="3">
    <source>
        <dbReference type="SAM" id="SignalP"/>
    </source>
</evidence>
<dbReference type="InterPro" id="IPR051802">
    <property type="entry name" value="YfhM-like"/>
</dbReference>
<dbReference type="InterPro" id="IPR011625">
    <property type="entry name" value="A2M_N_BRD"/>
</dbReference>
<dbReference type="Pfam" id="PF11974">
    <property type="entry name" value="bMG3"/>
    <property type="match status" value="1"/>
</dbReference>
<proteinExistence type="inferred from homology"/>
<comment type="similarity">
    <text evidence="1">Belongs to the protease inhibitor I39 (alpha-2-macroglobulin) family. Bacterial alpha-2-macroglobulin subfamily.</text>
</comment>
<dbReference type="Pfam" id="PF00207">
    <property type="entry name" value="A2M"/>
    <property type="match status" value="1"/>
</dbReference>
<organism evidence="6">
    <name type="scientific">Chitinibacter mangrovi</name>
    <dbReference type="NCBI Taxonomy" id="3153927"/>
    <lineage>
        <taxon>Bacteria</taxon>
        <taxon>Pseudomonadati</taxon>
        <taxon>Pseudomonadota</taxon>
        <taxon>Betaproteobacteria</taxon>
        <taxon>Neisseriales</taxon>
        <taxon>Chitinibacteraceae</taxon>
        <taxon>Chitinibacter</taxon>
    </lineage>
</organism>
<dbReference type="SUPFAM" id="SSF48239">
    <property type="entry name" value="Terpenoid cyclases/Protein prenyltransferases"/>
    <property type="match status" value="1"/>
</dbReference>
<accession>A0AAU7FAD0</accession>
<dbReference type="InterPro" id="IPR008930">
    <property type="entry name" value="Terpenoid_cyclase/PrenylTrfase"/>
</dbReference>
<dbReference type="Pfam" id="PF01835">
    <property type="entry name" value="MG2"/>
    <property type="match status" value="1"/>
</dbReference>
<dbReference type="InterPro" id="IPR001599">
    <property type="entry name" value="Macroglobln_a2"/>
</dbReference>
<dbReference type="Pfam" id="PF07703">
    <property type="entry name" value="A2M_BRD"/>
    <property type="match status" value="1"/>
</dbReference>
<feature type="domain" description="Alpha-2-macroglobulin bait region" evidence="4">
    <location>
        <begin position="986"/>
        <end position="1170"/>
    </location>
</feature>